<feature type="compositionally biased region" description="Basic and acidic residues" evidence="3">
    <location>
        <begin position="1122"/>
        <end position="1137"/>
    </location>
</feature>
<feature type="compositionally biased region" description="Pro residues" evidence="3">
    <location>
        <begin position="4834"/>
        <end position="4848"/>
    </location>
</feature>
<feature type="compositionally biased region" description="Low complexity" evidence="3">
    <location>
        <begin position="4026"/>
        <end position="4055"/>
    </location>
</feature>
<feature type="compositionally biased region" description="Low complexity" evidence="3">
    <location>
        <begin position="3179"/>
        <end position="3208"/>
    </location>
</feature>
<feature type="compositionally biased region" description="Low complexity" evidence="3">
    <location>
        <begin position="592"/>
        <end position="629"/>
    </location>
</feature>
<organism evidence="4 5">
    <name type="scientific">Streptomyces asoensis</name>
    <dbReference type="NCBI Taxonomy" id="249586"/>
    <lineage>
        <taxon>Bacteria</taxon>
        <taxon>Bacillati</taxon>
        <taxon>Actinomycetota</taxon>
        <taxon>Actinomycetes</taxon>
        <taxon>Kitasatosporales</taxon>
        <taxon>Streptomycetaceae</taxon>
        <taxon>Streptomyces</taxon>
    </lineage>
</organism>
<feature type="compositionally biased region" description="Low complexity" evidence="3">
    <location>
        <begin position="1992"/>
        <end position="2011"/>
    </location>
</feature>
<feature type="compositionally biased region" description="Low complexity" evidence="3">
    <location>
        <begin position="666"/>
        <end position="690"/>
    </location>
</feature>
<feature type="region of interest" description="Disordered" evidence="3">
    <location>
        <begin position="2151"/>
        <end position="2213"/>
    </location>
</feature>
<feature type="region of interest" description="Disordered" evidence="3">
    <location>
        <begin position="1973"/>
        <end position="2020"/>
    </location>
</feature>
<feature type="region of interest" description="Disordered" evidence="3">
    <location>
        <begin position="3158"/>
        <end position="3234"/>
    </location>
</feature>
<name>A0ABQ3S848_9ACTN</name>
<feature type="compositionally biased region" description="Basic and acidic residues" evidence="3">
    <location>
        <begin position="4523"/>
        <end position="4541"/>
    </location>
</feature>
<feature type="compositionally biased region" description="Polar residues" evidence="3">
    <location>
        <begin position="794"/>
        <end position="806"/>
    </location>
</feature>
<feature type="compositionally biased region" description="Low complexity" evidence="3">
    <location>
        <begin position="645"/>
        <end position="659"/>
    </location>
</feature>
<accession>A0ABQ3S848</accession>
<feature type="region of interest" description="Disordered" evidence="3">
    <location>
        <begin position="1614"/>
        <end position="1642"/>
    </location>
</feature>
<feature type="coiled-coil region" evidence="2">
    <location>
        <begin position="4566"/>
        <end position="4600"/>
    </location>
</feature>
<evidence type="ECO:0000313" key="5">
    <source>
        <dbReference type="Proteomes" id="UP000649259"/>
    </source>
</evidence>
<feature type="region of interest" description="Disordered" evidence="3">
    <location>
        <begin position="2340"/>
        <end position="2375"/>
    </location>
</feature>
<evidence type="ECO:0000256" key="1">
    <source>
        <dbReference type="ARBA" id="ARBA00022581"/>
    </source>
</evidence>
<dbReference type="GeneID" id="91473645"/>
<keyword evidence="5" id="KW-1185">Reference proteome</keyword>
<feature type="compositionally biased region" description="Gly residues" evidence="3">
    <location>
        <begin position="429"/>
        <end position="442"/>
    </location>
</feature>
<feature type="compositionally biased region" description="Pro residues" evidence="3">
    <location>
        <begin position="769"/>
        <end position="778"/>
    </location>
</feature>
<feature type="region of interest" description="Disordered" evidence="3">
    <location>
        <begin position="3757"/>
        <end position="3778"/>
    </location>
</feature>
<dbReference type="EMBL" id="BNEB01000005">
    <property type="protein sequence ID" value="GHI64185.1"/>
    <property type="molecule type" value="Genomic_DNA"/>
</dbReference>
<sequence length="4854" mass="513847">MSIIVSPQLNNLLFVLIGEKMLQADEDLAYRSHQPYKRLGKNVRELSDLIEQSVFGVGQALPPQVGRQYVRAMRLFVDNGGTNYLREFARQLDDVGDGRVKISMDIMEAKWSIIAELVRLLIELAIIAALSFFTGGASSSQTATAKARSRVTILSTLDQLLKRTHLLPSLSEAFDEAFQTFVVRLAMMTMAPPGRRPDGFDWKQIVEDGFFGAVTGMFHGAFESLTKNLGKGFRNILDGPDASRFGKTNTKNITDDVTSKFDDPPPTRSVGDRFVRGTGDGANEFLVAGGSEAVAEIVVNGVLHGKWEGSADTFIGAGVSSVVGAALFAAAAKFGGAFGSGFDFGSVNVLPVTGDEDSANGRQNAGRDGSDDDRARETVPTTSSADPSVTGTGTPNLSASTVTTPRGGGVGTGTVPTSSSASAPPTTGSGSGSGSPQGGGARPGTTPGAQRRDGDSDAVQEDPTASGTDDSPVEGSGESTGEIAPAQETTGGGPDSGRQDPATGTGTGTGTGTQEAASPAVDGQTSAENGGAIPTVGTTVAPTVATASGTPGGTGAAQGHGPGQAGPASGTASQQRAHKGLTEASDTEPADGSTPGSSPASAARPGTTSTTMTASSSQITGSDANGAADGDAHVDTNGAVDVVQETASGPATAAPATGAEGRDTPRSAAPSPEPSRNARQPARAGAGPRRSGTEGDPGEDSAPPAAPTPVRTLSSSAVPADGSPAGDTVTTSSGPERPATTSDTAGDPVTTSSSFAPPTPLATASAPERPTPPSPAPTRPDWDAARSAVPPVTRSHTWTDPVSTPLTADGRPTRYTVDSSFDVRRFTHDGETVVDLTVELALTGADTVTDAERRALWDRMAAGVQRTFNDPGHRLATGERLHVSVVPAVAGRQPHLAVELTHPGPGARTSQHTWRSDATAQDLAHEIGHQLGLRDENRDATAPQRPHIDGSLMGVHQRPVTEDVPEDQRGSYARGGLRPRHLSLLSALVGGPDDPVGSMPRRARTEGADPLAPVVPSSYVETYGSRRDGNVGLVQVEPLPARIVEGLHRHVLNLLGVPADQQATHPVREQLRRDLGGEQLVLNLPYLLSSMGHRLTVEVGGRRRTVDVRLSLHDPVPSPRQGTRDPSDPDVRVERRGVGAQESGDTESSGTVRTLSVPWSATLPIPAAGPVRGVDFGPSLALTHNQLSLSTSVTQIVQTTTAQRSNELSHAFSYGSSWQARVDTARMAPIDNWGPASELGPVTVWFPEHLAARRETDEPLPQPADLDELPVWGVDTVKEPHQLLEMVNSAFHDDLATLSDSSAEALEAFLSEPVLRGTLPMQRSGGIFSPLLLDARGRAVGMLKVTTEVTPGTPTHQSQDTKINLESHLVSTVKVDGQAKVTNAVGVDLGVGPAFTGSRATGHPAAAGKVAGSVMGKGGVRWQTSDSLGSGGSASVLHALRSNRSHLLTPAEVRHTVTLVRPGGGESPRSFGPWAEGMQLRLLAKSDAAGKTPEGEEVRTLPPELEHLRSIGVTAAPLAVDGPQELFAHAEVWLRANGFLPASATTTSRTTLLPDEALTQAQLNNLRRFEQARSDVGLLAAADAMVDGGHALWMDKPTPTGTRRIRLDLNAARDTTPQQEPADPGPAEAPARPSGPPPARHVRTLPAVQHIGLTSFGMSGTEQQSSGYGWTAGLGGAVSGPVGSPGGGSGTLGPGADYAYAAQISHTGTVGAGLGHDQLFIGSNQGSEVFDIPARFTLDLYDGPGAEPAVRFAEHTAATSYVPPGETPPPAGPPPTAVTGTVRVAVPHHRTRTAVAEPAPHPQDARIREATADDRATLATTGPDGRPLEGIVRLPDDAVLDVFHGSGVLQEAVRRTAAGTLPGRPQPGWAAGLGAAVSGMSPDVLKSAASLVAAAAAGRSAADPTTLAAEVRHAALSPANLTARGHQIFKGSYVIEGVTLPGLGADQEYSLEISGVLRNPRLMHSAKQYLETGVSSSDTAAQQKSVSGSHQGGAALTGTRTPAAARPADPAVAPPKRPDVFGPSAKYTYTAKSEDSATLSTATAVNRTSTESGDEHRIEADALLLVTVRGGTRNLVGNTLGLGSGQPVTVAVELPQAVQFLMTDGQLARHQEWFTGVEGLPRPQRAEADIPLPGRFARTGEPGLAGVLSVTQLGAPPNAPGDEPTGPTPTTADTQADPTAAPASAARPDAPAATGDPVPAESGDRPAAPQPVERRNRLYDELIALVEAEAPGVTRPGHSAYLPGVASRIADYTSPTGLRALPGRGPRGVQRFHFRYLAKGGARLVEVTLSAGPRADAEERRTVRGRNAGAGTGLEHYHAHQPAGVVTGTTDTVQHGLAFNPTTRYPQPGHDTRTDRTGPALSAATTRSHGTKSTATAEDRFWLRTDSVADFDLEYDYQVGVRSELVADWPPNVLGGMVQGWFLPSAGEPEAGSGSGVGGWISRTLGNRPARSAVVPARVTLRFTGSEAAEGARVDPPLAPEVLRTPPVMRGNRYVPTGPAPVFDFNAWPELTTALNTVAPGQNRTWRSLETSTSAESTAVRIGELIQAGEIALDHPRTAAGLTDSMPGAYPFESAPGTPPSLSVTLHNPRRVTEASDVTLDRLRVSNTAGGSSSGGATTGGISFQGVYSHDDDNQAAGGATIPVLARQPRTTGGTTGTSGGRREWLKTGTTTAPADGSRGTRTYEALVDTLLTVRGPEGTRLVTGTATVRVAERDVLGHGITPPRTHPQVYDLASMVRAGADRAAPSGGTAAADLRDWRTHPLDALPDLLAAQIDPADPEAQLWLAIGADPAAVDGTSARPDPQELGRALFAASQTAVTAEKPVELAVRYDDGTIHFWNFDSAGRPSGLDPEARAAWQRFHTEASDLTSAAREEQENRRREFELREELDRQADVVAEALREVDLALAASRPAAAQDGTTAEAGPTTRPRMRLDRTPRFTVPSGFDVRRFRHEGDTITDLTVTVAYRGGDSTAVHTKLAQGVEEYYNTPGHRLPNGDRLHITVQAAAPGSEPHLTVDLSDHSRPMDHRTWHHDADPIDYAHELGHQLGLRDEYQDDTTPHRPDITGSLLGNYHRPAPDHLPQGHLRERHLHLLAALIGDTDTPTQTVDGDWEQARHTTTPTPRSHKWIDPVSQPLGPADENTDRPETDTVAARMWAMPSGLQHNDSDDSDAADSDDSDWDAPAPTQATTSTASHFTWTAPPPVAAQTPAETPPSPEPAPDDEAEQSEPFDPSSLVTYVLPDSIPEGAFDAATLWSLAPEPEPFAVVTSSSFGMTIPLRYMDDRVTVDWDDPWDGNRAFDAVMEPADKYLALVVERAERTQADPAASDEDKAAAEHLLKTNKLLEDDGWRPEYRSEFLRMQMLLRESGLLDALPRELVANPDWSRDQDMVDPEDTPWALVDPADRTGPVGGSLRGPGGVSAAFHTWLNDNGGDSKWLAAWASDQAGGSINTESQRFKVMVSHFRPPKSSEGYYLAGLNSGLTHDTWQWNGRDLPVTRFDPRYLDDHAKYIRSMVAQHAFTYEVLNRVRMPNVDAEQGIVQLIRLEKRSLLEEQNGGGPLSLGQSVEMRRGPAESYSLLTPYKDPTDESSHTLGPFWVTSQKVPLHHVFGTYLQSRAETDPDHSLLLGEGENEFLALGEGAPITYHGTDTPPRLPTATPGEVAARAPRPGQRTAPAPVAESYPQNPAEAASEEPAADRTRLRAAEAALEAAGLRADELQQRIDTTLDPQQKSALQAELDQHADVVAEALREVDLALAASRPAAAQDGTTAEAGPTTRPRMRLDRTPRFTVPSRFDVRRFRHEGDTITDLTVTVAYRGGDSTAVHTKLAQGVEEYYNTPGHRLPNGDRLHITVQAAAPGSEPHLTVDLSDHSRPMDHRTWHHDADPIDYAHELGHQLGLRDEYQDDTTPHRPDITGSLLGNYHRPAPDHLPQGHLRERHLHLLAALIGDTDTPTQTVDGDWEQARHTTTPTPRSHKWIDPVSQPLGPADENSDRPETDTVAARMWAMPSGLQHNDSDDSDAADSDDSDWDAPAPTQATTSTASHFTWTAPPPVAAQTPAETPPSPEPAPDDEADTAASAPSAPAALSPDALPTGPFTAATLWSNAPELPAFGVITLGDGKTYPMLYPENRGIADWTDPYEGVNAYDQGMVATGQYLTLIVRRAESVVADADASPVEKEAAQRLLNTNTALETSGWLPEYRTEFLRMQMLLGESDLLAGLPARLEPDSSLGVPWALTDPTDPALPADRQVGGSLRGEHGVSSRFHSWLKENGGDSSWLADWAIGQGAGSIHASSQYFKVMVSHFRPPRAEEGYHMSTLSRGSDLVRSDVWEDERRREFPVTMFSQEYVRSMAAQHAFTYEMLKRVSLPNVDPRRGVVQLIRLEERKLLAQYNETMPAEGGSVHMKRGPAESYSLMEPYKDATKTEADEDKAMLGPFWVTSQEVPLHHVFGTYLQSRAVPDGEPWSEHTLFLREDENEFLALGEGAPITYHGTTTPPRLSVTAAPSQDVAARAPFTDQGSSGGSAASNEELRDRQARHSLERLRRTVESPGTEPTGDDAQQSELAKAAQARRYAAEKALEEAGRRVDELRELLDSARERQRTAARAQKVAAGRLAGLAADVNDLRGTTSSIEMPTGSLARTPAGWPDPGSRPNPPRGVTTNSVQVTDGDAVDTADIIAPSPEESFSAALLREVSPQSDPARDGGHRDALDRWLSERLSALEADGAPPVPGLPTGTDTADLDEMHALGVVLGPGQAAEASLLGGRISVSAAQLDIGQRIRLLVHRTAPGSRPQTLAALTAAASGRDVVIVGQDGVEHSHGDGTGDPIRIVFDGVRYATHPLPVPPHPVSPRPAPPRLAQEI</sequence>
<feature type="region of interest" description="Disordered" evidence="3">
    <location>
        <begin position="4622"/>
        <end position="4657"/>
    </location>
</feature>
<keyword evidence="1" id="KW-0945">Host-virus interaction</keyword>
<feature type="region of interest" description="Disordered" evidence="3">
    <location>
        <begin position="353"/>
        <end position="811"/>
    </location>
</feature>
<feature type="region of interest" description="Disordered" evidence="3">
    <location>
        <begin position="1108"/>
        <end position="1153"/>
    </location>
</feature>
<protein>
    <submittedName>
        <fullName evidence="4">Uncharacterized protein</fullName>
    </submittedName>
</protein>
<feature type="compositionally biased region" description="Polar residues" evidence="3">
    <location>
        <begin position="379"/>
        <end position="399"/>
    </location>
</feature>
<evidence type="ECO:0000256" key="3">
    <source>
        <dbReference type="SAM" id="MobiDB-lite"/>
    </source>
</evidence>
<feature type="compositionally biased region" description="Low complexity" evidence="3">
    <location>
        <begin position="534"/>
        <end position="549"/>
    </location>
</feature>
<evidence type="ECO:0000313" key="4">
    <source>
        <dbReference type="EMBL" id="GHI64185.1"/>
    </source>
</evidence>
<feature type="region of interest" description="Disordered" evidence="3">
    <location>
        <begin position="4005"/>
        <end position="4087"/>
    </location>
</feature>
<feature type="region of interest" description="Disordered" evidence="3">
    <location>
        <begin position="3960"/>
        <end position="3993"/>
    </location>
</feature>
<feature type="region of interest" description="Disordered" evidence="3">
    <location>
        <begin position="2910"/>
        <end position="2937"/>
    </location>
</feature>
<feature type="compositionally biased region" description="Basic and acidic residues" evidence="3">
    <location>
        <begin position="368"/>
        <end position="377"/>
    </location>
</feature>
<proteinExistence type="predicted"/>
<feature type="compositionally biased region" description="Low complexity" evidence="3">
    <location>
        <begin position="750"/>
        <end position="768"/>
    </location>
</feature>
<feature type="coiled-coil region" evidence="2">
    <location>
        <begin position="3698"/>
        <end position="3748"/>
    </location>
</feature>
<feature type="region of interest" description="Disordered" evidence="3">
    <location>
        <begin position="4834"/>
        <end position="4854"/>
    </location>
</feature>
<feature type="compositionally biased region" description="Acidic residues" evidence="3">
    <location>
        <begin position="4013"/>
        <end position="4025"/>
    </location>
</feature>
<feature type="region of interest" description="Disordered" evidence="3">
    <location>
        <begin position="3643"/>
        <end position="3696"/>
    </location>
</feature>
<feature type="compositionally biased region" description="Polar residues" evidence="3">
    <location>
        <begin position="2363"/>
        <end position="2375"/>
    </location>
</feature>
<feature type="compositionally biased region" description="Polar residues" evidence="3">
    <location>
        <begin position="1973"/>
        <end position="1989"/>
    </location>
</feature>
<feature type="compositionally biased region" description="Low complexity" evidence="3">
    <location>
        <begin position="2160"/>
        <end position="2197"/>
    </location>
</feature>
<dbReference type="PANTHER" id="PTHR13037">
    <property type="entry name" value="FORMIN"/>
    <property type="match status" value="1"/>
</dbReference>
<feature type="compositionally biased region" description="Gly residues" evidence="3">
    <location>
        <begin position="550"/>
        <end position="564"/>
    </location>
</feature>
<comment type="caution">
    <text evidence="4">The sequence shown here is derived from an EMBL/GenBank/DDBJ whole genome shotgun (WGS) entry which is preliminary data.</text>
</comment>
<feature type="region of interest" description="Disordered" evidence="3">
    <location>
        <begin position="2640"/>
        <end position="2679"/>
    </location>
</feature>
<feature type="compositionally biased region" description="Acidic residues" evidence="3">
    <location>
        <begin position="3166"/>
        <end position="3178"/>
    </location>
</feature>
<dbReference type="RefSeq" id="WP_203833565.1">
    <property type="nucleotide sequence ID" value="NZ_BNEB01000005.1"/>
</dbReference>
<feature type="region of interest" description="Disordered" evidence="3">
    <location>
        <begin position="4481"/>
        <end position="4563"/>
    </location>
</feature>
<gene>
    <name evidence="4" type="ORF">Saso_58350</name>
</gene>
<dbReference type="PANTHER" id="PTHR13037:SF24">
    <property type="entry name" value="POLYCOMB PROTEIN PCL-RELATED"/>
    <property type="match status" value="1"/>
</dbReference>
<feature type="region of interest" description="Disordered" evidence="3">
    <location>
        <begin position="932"/>
        <end position="976"/>
    </location>
</feature>
<feature type="compositionally biased region" description="Acidic residues" evidence="3">
    <location>
        <begin position="3217"/>
        <end position="3226"/>
    </location>
</feature>
<dbReference type="Proteomes" id="UP000649259">
    <property type="component" value="Unassembled WGS sequence"/>
</dbReference>
<feature type="compositionally biased region" description="Low complexity" evidence="3">
    <location>
        <begin position="413"/>
        <end position="428"/>
    </location>
</feature>
<feature type="compositionally biased region" description="Polar residues" evidence="3">
    <location>
        <begin position="728"/>
        <end position="744"/>
    </location>
</feature>
<evidence type="ECO:0000256" key="2">
    <source>
        <dbReference type="SAM" id="Coils"/>
    </source>
</evidence>
<keyword evidence="2" id="KW-0175">Coiled coil</keyword>
<feature type="region of interest" description="Disordered" evidence="3">
    <location>
        <begin position="3113"/>
        <end position="3145"/>
    </location>
</feature>
<feature type="compositionally biased region" description="Low complexity" evidence="3">
    <location>
        <begin position="1617"/>
        <end position="1632"/>
    </location>
</feature>
<reference evidence="5" key="1">
    <citation type="submission" date="2023-07" db="EMBL/GenBank/DDBJ databases">
        <title>Whole genome shotgun sequence of Streptomyces cacaoi subsp. asoensis NBRC 13813.</title>
        <authorList>
            <person name="Komaki H."/>
            <person name="Tamura T."/>
        </authorList>
    </citation>
    <scope>NUCLEOTIDE SEQUENCE [LARGE SCALE GENOMIC DNA]</scope>
    <source>
        <strain evidence="5">NBRC 13813</strain>
    </source>
</reference>
<feature type="compositionally biased region" description="Low complexity" evidence="3">
    <location>
        <begin position="4071"/>
        <end position="4087"/>
    </location>
</feature>